<dbReference type="Pfam" id="PF00149">
    <property type="entry name" value="Metallophos"/>
    <property type="match status" value="1"/>
</dbReference>
<feature type="domain" description="Calcineurin-like phosphoesterase" evidence="1">
    <location>
        <begin position="38"/>
        <end position="297"/>
    </location>
</feature>
<dbReference type="OrthoDB" id="5976022at2759"/>
<sequence>MARKLYAIALATYCIALNPTTRQGQRQRRPQSPSNHKRVVAIGDVHGDLDALRTCLRVAGVVDTSDAWIGAPGTTLVSTGDVLDRGDEDWECLAYLHTLQAAARRKRGDVCLVLGNHEVLNVLGEMRFASTKSWHAAAEACEPPRRNVERDDDWARRARIRAFAPGGAGAAYLADLCGDAPVGRVCGDTLYCHGGLHVVALTVGAAARRKRLAKQNKRAPAADAPARELLAALNADAAAWLRGAGPLPAALGASESSPVWSRAYSHPAGAEPAQSRCGEAAKALDALGLRRMVVGHTPQITAGINACCGGRVYRIDTGLSSFYGGMKQCLEVVSNERPRVISSTPEYFW</sequence>
<evidence type="ECO:0000313" key="2">
    <source>
        <dbReference type="EMBL" id="CAH0370290.1"/>
    </source>
</evidence>
<accession>A0A8J2WIR0</accession>
<dbReference type="AlphaFoldDB" id="A0A8J2WIR0"/>
<gene>
    <name evidence="2" type="ORF">PECAL_3P01670</name>
</gene>
<keyword evidence="3" id="KW-1185">Reference proteome</keyword>
<evidence type="ECO:0000259" key="1">
    <source>
        <dbReference type="Pfam" id="PF00149"/>
    </source>
</evidence>
<comment type="caution">
    <text evidence="2">The sequence shown here is derived from an EMBL/GenBank/DDBJ whole genome shotgun (WGS) entry which is preliminary data.</text>
</comment>
<dbReference type="GO" id="GO:0016787">
    <property type="term" value="F:hydrolase activity"/>
    <property type="evidence" value="ECO:0007669"/>
    <property type="project" value="InterPro"/>
</dbReference>
<protein>
    <recommendedName>
        <fullName evidence="1">Calcineurin-like phosphoesterase domain-containing protein</fullName>
    </recommendedName>
</protein>
<proteinExistence type="predicted"/>
<dbReference type="SUPFAM" id="SSF56300">
    <property type="entry name" value="Metallo-dependent phosphatases"/>
    <property type="match status" value="1"/>
</dbReference>
<dbReference type="InterPro" id="IPR004843">
    <property type="entry name" value="Calcineurin-like_PHP"/>
</dbReference>
<dbReference type="EMBL" id="CAKKNE010000003">
    <property type="protein sequence ID" value="CAH0370290.1"/>
    <property type="molecule type" value="Genomic_DNA"/>
</dbReference>
<evidence type="ECO:0000313" key="3">
    <source>
        <dbReference type="Proteomes" id="UP000789595"/>
    </source>
</evidence>
<organism evidence="2 3">
    <name type="scientific">Pelagomonas calceolata</name>
    <dbReference type="NCBI Taxonomy" id="35677"/>
    <lineage>
        <taxon>Eukaryota</taxon>
        <taxon>Sar</taxon>
        <taxon>Stramenopiles</taxon>
        <taxon>Ochrophyta</taxon>
        <taxon>Pelagophyceae</taxon>
        <taxon>Pelagomonadales</taxon>
        <taxon>Pelagomonadaceae</taxon>
        <taxon>Pelagomonas</taxon>
    </lineage>
</organism>
<dbReference type="PANTHER" id="PTHR46546">
    <property type="entry name" value="SHEWANELLA-LIKE PROTEIN PHOSPHATASE 1"/>
    <property type="match status" value="1"/>
</dbReference>
<dbReference type="Gene3D" id="3.60.21.10">
    <property type="match status" value="1"/>
</dbReference>
<dbReference type="PANTHER" id="PTHR46546:SF4">
    <property type="entry name" value="SHEWANELLA-LIKE PROTEIN PHOSPHATASE 1"/>
    <property type="match status" value="1"/>
</dbReference>
<dbReference type="Proteomes" id="UP000789595">
    <property type="component" value="Unassembled WGS sequence"/>
</dbReference>
<reference evidence="2" key="1">
    <citation type="submission" date="2021-11" db="EMBL/GenBank/DDBJ databases">
        <authorList>
            <consortium name="Genoscope - CEA"/>
            <person name="William W."/>
        </authorList>
    </citation>
    <scope>NUCLEOTIDE SEQUENCE</scope>
</reference>
<name>A0A8J2WIR0_9STRA</name>
<dbReference type="InterPro" id="IPR029052">
    <property type="entry name" value="Metallo-depent_PP-like"/>
</dbReference>